<dbReference type="OrthoDB" id="6429476at2759"/>
<feature type="region of interest" description="Disordered" evidence="1">
    <location>
        <begin position="382"/>
        <end position="454"/>
    </location>
</feature>
<organism evidence="4 5">
    <name type="scientific">Arabidopsis suecica</name>
    <name type="common">Swedish thale-cress</name>
    <name type="synonym">Cardaminopsis suecica</name>
    <dbReference type="NCBI Taxonomy" id="45249"/>
    <lineage>
        <taxon>Eukaryota</taxon>
        <taxon>Viridiplantae</taxon>
        <taxon>Streptophyta</taxon>
        <taxon>Embryophyta</taxon>
        <taxon>Tracheophyta</taxon>
        <taxon>Spermatophyta</taxon>
        <taxon>Magnoliopsida</taxon>
        <taxon>eudicotyledons</taxon>
        <taxon>Gunneridae</taxon>
        <taxon>Pentapetalae</taxon>
        <taxon>rosids</taxon>
        <taxon>malvids</taxon>
        <taxon>Brassicales</taxon>
        <taxon>Brassicaceae</taxon>
        <taxon>Camelineae</taxon>
        <taxon>Arabidopsis</taxon>
    </lineage>
</organism>
<name>A0A8T1ZTY7_ARASU</name>
<dbReference type="InterPro" id="IPR005162">
    <property type="entry name" value="Retrotrans_gag_dom"/>
</dbReference>
<feature type="domain" description="Reverse transcriptase" evidence="2">
    <location>
        <begin position="786"/>
        <end position="875"/>
    </location>
</feature>
<protein>
    <submittedName>
        <fullName evidence="4">Retrotransposon gag domain</fullName>
    </submittedName>
</protein>
<evidence type="ECO:0000313" key="4">
    <source>
        <dbReference type="EMBL" id="KAG7564288.1"/>
    </source>
</evidence>
<dbReference type="PANTHER" id="PTHR24559">
    <property type="entry name" value="TRANSPOSON TY3-I GAG-POL POLYPROTEIN"/>
    <property type="match status" value="1"/>
</dbReference>
<evidence type="ECO:0000256" key="1">
    <source>
        <dbReference type="SAM" id="MobiDB-lite"/>
    </source>
</evidence>
<reference evidence="4 5" key="1">
    <citation type="submission" date="2020-12" db="EMBL/GenBank/DDBJ databases">
        <title>Concerted genomic and epigenomic changes stabilize Arabidopsis allopolyploids.</title>
        <authorList>
            <person name="Chen Z."/>
        </authorList>
    </citation>
    <scope>NUCLEOTIDE SEQUENCE [LARGE SCALE GENOMIC DNA]</scope>
    <source>
        <strain evidence="4">As9502</strain>
        <tissue evidence="4">Leaf</tissue>
    </source>
</reference>
<dbReference type="Pfam" id="PF00078">
    <property type="entry name" value="RVT_1"/>
    <property type="match status" value="1"/>
</dbReference>
<feature type="compositionally biased region" description="Basic and acidic residues" evidence="1">
    <location>
        <begin position="408"/>
        <end position="436"/>
    </location>
</feature>
<dbReference type="InterPro" id="IPR000477">
    <property type="entry name" value="RT_dom"/>
</dbReference>
<feature type="compositionally biased region" description="Polar residues" evidence="1">
    <location>
        <begin position="18"/>
        <end position="31"/>
    </location>
</feature>
<dbReference type="Pfam" id="PF03732">
    <property type="entry name" value="Retrotrans_gag"/>
    <property type="match status" value="1"/>
</dbReference>
<proteinExistence type="predicted"/>
<feature type="region of interest" description="Disordered" evidence="1">
    <location>
        <begin position="137"/>
        <end position="168"/>
    </location>
</feature>
<keyword evidence="5" id="KW-1185">Reference proteome</keyword>
<dbReference type="EMBL" id="JAEFBJ010000010">
    <property type="protein sequence ID" value="KAG7564288.1"/>
    <property type="molecule type" value="Genomic_DNA"/>
</dbReference>
<dbReference type="Proteomes" id="UP000694251">
    <property type="component" value="Chromosome 10"/>
</dbReference>
<feature type="region of interest" description="Disordered" evidence="1">
    <location>
        <begin position="1"/>
        <end position="65"/>
    </location>
</feature>
<evidence type="ECO:0000259" key="3">
    <source>
        <dbReference type="Pfam" id="PF03732"/>
    </source>
</evidence>
<sequence length="1062" mass="119704">MVQEIEDLTLPQNGGEKNVNSIPPSTITADLSNRDDSRSAEEELAAKEVEDRRTHVTNPATTSSPTVSLDDLKAILTTVTKDLANSVTETNRRLDELARGIQRQPNSEVTPPRSILPRTLACSFDLTDAQSNRFAAMPRSSHHSDVQNEQPHIHPQAPGTYAPGSSTLDHGGHLEDIYAKLREIGSQVHKVVSSAPEIDLMIEETQTTPFTDRVTRTQIPQVKLKLPTYEGGSDPKYFMTAFMTTIAKAHFCDEQRNIGCCQLFVEGLTGNALTWFSRLEANSIDNFTQLSTAFLKQYRVFIQSGASSSDLWSMTQESDETLNAYLGRFKEILSKATITDEAAMAALRKGLLQGSQGHSTEEWKHLLNILLGKYKSGEVEEIYHPKGGKSKRKGGYKQTQGELEDEDQHLPENYRLDQNRKKEVRVPENKLPEPPKKLQGQQPERAPNQPRGRISMIIGGLSDGEDSVRALKKRARQVCSVRAMPEDEQLSQDPITFTSPEAHRIQHPHNDALVVEVVMEDFDVERLLIDTRSSVNLMFLKTLTKMGISEKKIKPKIRPLARYDGEAKMSFGENKLLHARNSINLPSVYEILDSNRNIHLDEECAAVLERTALDLIKAPSCQIIQVNIDESDPSRTVGIGSELEGEMKEGLIGFLKSRSSTFAWFTKDMTGIAPEVTCHRLNTDPNFKPVRQKRRRLGPDRTKAVQDEVERLLKASLIMEVQYPEWLANPVVIKKKDGKWRVCVVYTDLNKACPKDSYPLPHRDRLVEATDRNQLLSFMDAFIIDRGIYCYRVMLFGLKNAGATYQRLVKEMFSELLRVTMEVYIDNMLVKSLQAGDHIQHLNACIDIMDKYQMKLNPTKCTFGVTSSEFLGYIVIERGTEANPKQINVILELLSPQNKREVQHLTGRIAGLNRFIARSADKCLPFYNLLRGNKDSHWDEKCEIAFQELKEYLTSGAILAKPEEGETLYLYVSAPLRTVLHSPNQFGRIAKWAIELSEYDVEYRSMPSLKSQVLADFMTELSPDVIDNVPEESWILYADGSSSLQGSELGILLQSPARDVLE</sequence>
<feature type="compositionally biased region" description="Basic residues" evidence="1">
    <location>
        <begin position="386"/>
        <end position="395"/>
    </location>
</feature>
<feature type="compositionally biased region" description="Basic and acidic residues" evidence="1">
    <location>
        <begin position="32"/>
        <end position="54"/>
    </location>
</feature>
<dbReference type="CDD" id="cd01647">
    <property type="entry name" value="RT_LTR"/>
    <property type="match status" value="1"/>
</dbReference>
<evidence type="ECO:0000313" key="5">
    <source>
        <dbReference type="Proteomes" id="UP000694251"/>
    </source>
</evidence>
<accession>A0A8T1ZTY7</accession>
<gene>
    <name evidence="4" type="ORF">ISN44_As10g010580</name>
</gene>
<comment type="caution">
    <text evidence="4">The sequence shown here is derived from an EMBL/GenBank/DDBJ whole genome shotgun (WGS) entry which is preliminary data.</text>
</comment>
<dbReference type="AlphaFoldDB" id="A0A8T1ZTY7"/>
<feature type="compositionally biased region" description="Polar residues" evidence="1">
    <location>
        <begin position="56"/>
        <end position="65"/>
    </location>
</feature>
<evidence type="ECO:0000259" key="2">
    <source>
        <dbReference type="Pfam" id="PF00078"/>
    </source>
</evidence>
<feature type="domain" description="Retrotransposon gag" evidence="3">
    <location>
        <begin position="262"/>
        <end position="352"/>
    </location>
</feature>
<dbReference type="PANTHER" id="PTHR24559:SF431">
    <property type="entry name" value="RNA-DIRECTED DNA POLYMERASE HOMOLOG"/>
    <property type="match status" value="1"/>
</dbReference>
<dbReference type="InterPro" id="IPR053134">
    <property type="entry name" value="RNA-dir_DNA_polymerase"/>
</dbReference>